<sequence length="132" mass="15406">SARIIKRAIGTLNYRKCIACKKGWVNKATAANRKQYAELMLERYPQQKDWYHVRFSDEAHIGFGPQGQLRIIRKPGQRYCANCIQESTEPDEQDKKKLHVWAAVGFHFKSPLVFYNINTNTNGRMTQRAYIN</sequence>
<dbReference type="InterPro" id="IPR036397">
    <property type="entry name" value="RNaseH_sf"/>
</dbReference>
<dbReference type="Proteomes" id="UP000800036">
    <property type="component" value="Unassembled WGS sequence"/>
</dbReference>
<organism evidence="1 2">
    <name type="scientific">Bimuria novae-zelandiae CBS 107.79</name>
    <dbReference type="NCBI Taxonomy" id="1447943"/>
    <lineage>
        <taxon>Eukaryota</taxon>
        <taxon>Fungi</taxon>
        <taxon>Dikarya</taxon>
        <taxon>Ascomycota</taxon>
        <taxon>Pezizomycotina</taxon>
        <taxon>Dothideomycetes</taxon>
        <taxon>Pleosporomycetidae</taxon>
        <taxon>Pleosporales</taxon>
        <taxon>Massarineae</taxon>
        <taxon>Didymosphaeriaceae</taxon>
        <taxon>Bimuria</taxon>
    </lineage>
</organism>
<dbReference type="OrthoDB" id="3943628at2759"/>
<gene>
    <name evidence="1" type="ORF">BU23DRAFT_663269</name>
</gene>
<dbReference type="AlphaFoldDB" id="A0A6A5UN60"/>
<proteinExistence type="predicted"/>
<evidence type="ECO:0000313" key="2">
    <source>
        <dbReference type="Proteomes" id="UP000800036"/>
    </source>
</evidence>
<feature type="non-terminal residue" evidence="1">
    <location>
        <position position="1"/>
    </location>
</feature>
<accession>A0A6A5UN60</accession>
<evidence type="ECO:0000313" key="1">
    <source>
        <dbReference type="EMBL" id="KAF1966371.1"/>
    </source>
</evidence>
<dbReference type="Gene3D" id="3.30.420.10">
    <property type="entry name" value="Ribonuclease H-like superfamily/Ribonuclease H"/>
    <property type="match status" value="1"/>
</dbReference>
<dbReference type="EMBL" id="ML976747">
    <property type="protein sequence ID" value="KAF1966371.1"/>
    <property type="molecule type" value="Genomic_DNA"/>
</dbReference>
<protein>
    <submittedName>
        <fullName evidence="1">Uncharacterized protein</fullName>
    </submittedName>
</protein>
<dbReference type="GO" id="GO:0003676">
    <property type="term" value="F:nucleic acid binding"/>
    <property type="evidence" value="ECO:0007669"/>
    <property type="project" value="InterPro"/>
</dbReference>
<reference evidence="1" key="1">
    <citation type="journal article" date="2020" name="Stud. Mycol.">
        <title>101 Dothideomycetes genomes: a test case for predicting lifestyles and emergence of pathogens.</title>
        <authorList>
            <person name="Haridas S."/>
            <person name="Albert R."/>
            <person name="Binder M."/>
            <person name="Bloem J."/>
            <person name="Labutti K."/>
            <person name="Salamov A."/>
            <person name="Andreopoulos B."/>
            <person name="Baker S."/>
            <person name="Barry K."/>
            <person name="Bills G."/>
            <person name="Bluhm B."/>
            <person name="Cannon C."/>
            <person name="Castanera R."/>
            <person name="Culley D."/>
            <person name="Daum C."/>
            <person name="Ezra D."/>
            <person name="Gonzalez J."/>
            <person name="Henrissat B."/>
            <person name="Kuo A."/>
            <person name="Liang C."/>
            <person name="Lipzen A."/>
            <person name="Lutzoni F."/>
            <person name="Magnuson J."/>
            <person name="Mondo S."/>
            <person name="Nolan M."/>
            <person name="Ohm R."/>
            <person name="Pangilinan J."/>
            <person name="Park H.-J."/>
            <person name="Ramirez L."/>
            <person name="Alfaro M."/>
            <person name="Sun H."/>
            <person name="Tritt A."/>
            <person name="Yoshinaga Y."/>
            <person name="Zwiers L.-H."/>
            <person name="Turgeon B."/>
            <person name="Goodwin S."/>
            <person name="Spatafora J."/>
            <person name="Crous P."/>
            <person name="Grigoriev I."/>
        </authorList>
    </citation>
    <scope>NUCLEOTIDE SEQUENCE</scope>
    <source>
        <strain evidence="1">CBS 107.79</strain>
    </source>
</reference>
<name>A0A6A5UN60_9PLEO</name>
<keyword evidence="2" id="KW-1185">Reference proteome</keyword>